<keyword evidence="2" id="KW-0813">Transport</keyword>
<dbReference type="AlphaFoldDB" id="A0A0R3PSD9"/>
<sequence length="458" mass="51232">MFAPEKICVKHLRCNVTFLADLDATLNGSAHEVEEDRGKWGNKFEFVLASVGLTVGLGNIWRFSALAYENGGSAFLIPYIVLIILFGLPTMFLEMAIGQYTSSGPSMVFKHYMPALQGMCCRVSVLAKIQTILYLFFSFFDGILLWESCSNEWNDICKPKEKVCTSGNLVWSPTTTRLAFKFIFGNVCFQRELLFRNVITRRSQGIEYIGGINWSPFLTLMAVWGLVFLVLIKGQKYLGKVAYVRFTSTSPYLIIAMLFFRAITLEGSGEGLYYYMGKPDFSKLTEHQTWSAALVQICFSINIGYGSVIMLASYNKRNNNCFADAWIVVAADLLMSVFGGAAVFATLGYLSHELQVPIDEVVSSGHSLAFVAYPEAISKMPYQSVWSALFYSMLFLLGFSSEIAFTETFCTSIYDQWPSTRSYKWLVSLSCCVVFFACGIILTTEVSLLLNSARDCSS</sequence>
<keyword evidence="5 9" id="KW-1133">Transmembrane helix</keyword>
<keyword evidence="3 9" id="KW-0812">Transmembrane</keyword>
<evidence type="ECO:0000256" key="5">
    <source>
        <dbReference type="ARBA" id="ARBA00022989"/>
    </source>
</evidence>
<evidence type="ECO:0000256" key="9">
    <source>
        <dbReference type="SAM" id="Phobius"/>
    </source>
</evidence>
<organism evidence="12">
    <name type="scientific">Angiostrongylus costaricensis</name>
    <name type="common">Nematode worm</name>
    <dbReference type="NCBI Taxonomy" id="334426"/>
    <lineage>
        <taxon>Eukaryota</taxon>
        <taxon>Metazoa</taxon>
        <taxon>Ecdysozoa</taxon>
        <taxon>Nematoda</taxon>
        <taxon>Chromadorea</taxon>
        <taxon>Rhabditida</taxon>
        <taxon>Rhabditina</taxon>
        <taxon>Rhabditomorpha</taxon>
        <taxon>Strongyloidea</taxon>
        <taxon>Metastrongylidae</taxon>
        <taxon>Angiostrongylus</taxon>
    </lineage>
</organism>
<dbReference type="GO" id="GO:0005886">
    <property type="term" value="C:plasma membrane"/>
    <property type="evidence" value="ECO:0007669"/>
    <property type="project" value="TreeGrafter"/>
</dbReference>
<feature type="transmembrane region" description="Helical" evidence="9">
    <location>
        <begin position="214"/>
        <end position="232"/>
    </location>
</feature>
<keyword evidence="7" id="KW-0915">Sodium</keyword>
<dbReference type="Proteomes" id="UP000267027">
    <property type="component" value="Unassembled WGS sequence"/>
</dbReference>
<dbReference type="PANTHER" id="PTHR11616">
    <property type="entry name" value="SODIUM/CHLORIDE DEPENDENT TRANSPORTER"/>
    <property type="match status" value="1"/>
</dbReference>
<reference evidence="10 11" key="2">
    <citation type="submission" date="2018-11" db="EMBL/GenBank/DDBJ databases">
        <authorList>
            <consortium name="Pathogen Informatics"/>
        </authorList>
    </citation>
    <scope>NUCLEOTIDE SEQUENCE [LARGE SCALE GENOMIC DNA]</scope>
    <source>
        <strain evidence="10 11">Costa Rica</strain>
    </source>
</reference>
<accession>A0A0R3PSD9</accession>
<feature type="disulfide bond" evidence="8">
    <location>
        <begin position="149"/>
        <end position="157"/>
    </location>
</feature>
<dbReference type="PROSITE" id="PS50267">
    <property type="entry name" value="NA_NEUROTRAN_SYMP_3"/>
    <property type="match status" value="1"/>
</dbReference>
<feature type="binding site" evidence="7">
    <location>
        <position position="300"/>
    </location>
    <ligand>
        <name>Na(+)</name>
        <dbReference type="ChEBI" id="CHEBI:29101"/>
        <label>1</label>
    </ligand>
</feature>
<feature type="transmembrane region" description="Helical" evidence="9">
    <location>
        <begin position="76"/>
        <end position="98"/>
    </location>
</feature>
<dbReference type="InterPro" id="IPR037272">
    <property type="entry name" value="SNS_sf"/>
</dbReference>
<reference evidence="12" key="1">
    <citation type="submission" date="2017-02" db="UniProtKB">
        <authorList>
            <consortium name="WormBaseParasite"/>
        </authorList>
    </citation>
    <scope>IDENTIFICATION</scope>
</reference>
<dbReference type="OMA" id="FADAWIV"/>
<evidence type="ECO:0000256" key="7">
    <source>
        <dbReference type="PIRSR" id="PIRSR600175-1"/>
    </source>
</evidence>
<dbReference type="GO" id="GO:0046872">
    <property type="term" value="F:metal ion binding"/>
    <property type="evidence" value="ECO:0007669"/>
    <property type="project" value="UniProtKB-KW"/>
</dbReference>
<feature type="transmembrane region" description="Helical" evidence="9">
    <location>
        <begin position="425"/>
        <end position="450"/>
    </location>
</feature>
<keyword evidence="7" id="KW-0479">Metal-binding</keyword>
<protein>
    <submittedName>
        <fullName evidence="12">Transporter</fullName>
    </submittedName>
</protein>
<dbReference type="PRINTS" id="PR00176">
    <property type="entry name" value="NANEUSMPORT"/>
</dbReference>
<proteinExistence type="predicted"/>
<comment type="subcellular location">
    <subcellularLocation>
        <location evidence="1">Membrane</location>
        <topology evidence="1">Multi-pass membrane protein</topology>
    </subcellularLocation>
</comment>
<keyword evidence="6 9" id="KW-0472">Membrane</keyword>
<evidence type="ECO:0000256" key="2">
    <source>
        <dbReference type="ARBA" id="ARBA00022448"/>
    </source>
</evidence>
<name>A0A0R3PSD9_ANGCS</name>
<dbReference type="SUPFAM" id="SSF161070">
    <property type="entry name" value="SNF-like"/>
    <property type="match status" value="1"/>
</dbReference>
<feature type="binding site" evidence="7">
    <location>
        <position position="397"/>
    </location>
    <ligand>
        <name>Na(+)</name>
        <dbReference type="ChEBI" id="CHEBI:29101"/>
        <label>1</label>
    </ligand>
</feature>
<keyword evidence="4" id="KW-0769">Symport</keyword>
<evidence type="ECO:0000256" key="3">
    <source>
        <dbReference type="ARBA" id="ARBA00022692"/>
    </source>
</evidence>
<feature type="binding site" evidence="7">
    <location>
        <position position="52"/>
    </location>
    <ligand>
        <name>Na(+)</name>
        <dbReference type="ChEBI" id="CHEBI:29101"/>
        <label>1</label>
    </ligand>
</feature>
<evidence type="ECO:0000313" key="11">
    <source>
        <dbReference type="Proteomes" id="UP000267027"/>
    </source>
</evidence>
<evidence type="ECO:0000313" key="10">
    <source>
        <dbReference type="EMBL" id="VDM60130.1"/>
    </source>
</evidence>
<feature type="transmembrane region" description="Helical" evidence="9">
    <location>
        <begin position="326"/>
        <end position="350"/>
    </location>
</feature>
<dbReference type="OrthoDB" id="6581954at2759"/>
<dbReference type="GO" id="GO:0043005">
    <property type="term" value="C:neuron projection"/>
    <property type="evidence" value="ECO:0007669"/>
    <property type="project" value="TreeGrafter"/>
</dbReference>
<keyword evidence="8" id="KW-1015">Disulfide bond</keyword>
<dbReference type="WBParaSite" id="ACOC_0000854401-mRNA-1">
    <property type="protein sequence ID" value="ACOC_0000854401-mRNA-1"/>
    <property type="gene ID" value="ACOC_0000854401"/>
</dbReference>
<dbReference type="Pfam" id="PF00209">
    <property type="entry name" value="SNF"/>
    <property type="match status" value="1"/>
</dbReference>
<gene>
    <name evidence="10" type="ORF">ACOC_LOCUS8545</name>
</gene>
<evidence type="ECO:0000313" key="12">
    <source>
        <dbReference type="WBParaSite" id="ACOC_0000854401-mRNA-1"/>
    </source>
</evidence>
<dbReference type="GO" id="GO:0005332">
    <property type="term" value="F:gamma-aminobutyric acid:sodium:chloride symporter activity"/>
    <property type="evidence" value="ECO:0007669"/>
    <property type="project" value="TreeGrafter"/>
</dbReference>
<keyword evidence="11" id="KW-1185">Reference proteome</keyword>
<feature type="binding site" evidence="7">
    <location>
        <position position="59"/>
    </location>
    <ligand>
        <name>Na(+)</name>
        <dbReference type="ChEBI" id="CHEBI:29101"/>
        <label>1</label>
    </ligand>
</feature>
<feature type="transmembrane region" description="Helical" evidence="9">
    <location>
        <begin position="385"/>
        <end position="405"/>
    </location>
</feature>
<feature type="transmembrane region" description="Helical" evidence="9">
    <location>
        <begin position="252"/>
        <end position="273"/>
    </location>
</feature>
<evidence type="ECO:0000256" key="6">
    <source>
        <dbReference type="ARBA" id="ARBA00023136"/>
    </source>
</evidence>
<feature type="binding site" evidence="7">
    <location>
        <position position="55"/>
    </location>
    <ligand>
        <name>Na(+)</name>
        <dbReference type="ChEBI" id="CHEBI:29101"/>
        <label>1</label>
    </ligand>
</feature>
<feature type="transmembrane region" description="Helical" evidence="9">
    <location>
        <begin position="46"/>
        <end position="64"/>
    </location>
</feature>
<feature type="binding site" evidence="7">
    <location>
        <position position="401"/>
    </location>
    <ligand>
        <name>Na(+)</name>
        <dbReference type="ChEBI" id="CHEBI:29101"/>
        <label>1</label>
    </ligand>
</feature>
<evidence type="ECO:0000256" key="8">
    <source>
        <dbReference type="PIRSR" id="PIRSR600175-2"/>
    </source>
</evidence>
<evidence type="ECO:0000256" key="1">
    <source>
        <dbReference type="ARBA" id="ARBA00004141"/>
    </source>
</evidence>
<dbReference type="InterPro" id="IPR000175">
    <property type="entry name" value="Na/ntran_symport"/>
</dbReference>
<dbReference type="EMBL" id="UYYA01004170">
    <property type="protein sequence ID" value="VDM60130.1"/>
    <property type="molecule type" value="Genomic_DNA"/>
</dbReference>
<feature type="transmembrane region" description="Helical" evidence="9">
    <location>
        <begin position="119"/>
        <end position="140"/>
    </location>
</feature>
<feature type="transmembrane region" description="Helical" evidence="9">
    <location>
        <begin position="293"/>
        <end position="314"/>
    </location>
</feature>
<dbReference type="PANTHER" id="PTHR11616:SF326">
    <property type="entry name" value="SODIUM-DEPENDENT TRANSPORTER SNF-5"/>
    <property type="match status" value="1"/>
</dbReference>
<evidence type="ECO:0000256" key="4">
    <source>
        <dbReference type="ARBA" id="ARBA00022847"/>
    </source>
</evidence>